<dbReference type="InterPro" id="IPR029058">
    <property type="entry name" value="AB_hydrolase_fold"/>
</dbReference>
<organism evidence="3 4">
    <name type="scientific">Flexibacter flexilis DSM 6793</name>
    <dbReference type="NCBI Taxonomy" id="927664"/>
    <lineage>
        <taxon>Bacteria</taxon>
        <taxon>Pseudomonadati</taxon>
        <taxon>Bacteroidota</taxon>
        <taxon>Cytophagia</taxon>
        <taxon>Cytophagales</taxon>
        <taxon>Flexibacteraceae</taxon>
        <taxon>Flexibacter</taxon>
    </lineage>
</organism>
<dbReference type="EMBL" id="FOLE01000015">
    <property type="protein sequence ID" value="SFC97334.1"/>
    <property type="molecule type" value="Genomic_DNA"/>
</dbReference>
<proteinExistence type="predicted"/>
<dbReference type="InterPro" id="IPR050266">
    <property type="entry name" value="AB_hydrolase_sf"/>
</dbReference>
<dbReference type="STRING" id="927664.SAMN05421780_11536"/>
<feature type="transmembrane region" description="Helical" evidence="1">
    <location>
        <begin position="132"/>
        <end position="151"/>
    </location>
</feature>
<dbReference type="PANTHER" id="PTHR43798:SF33">
    <property type="entry name" value="HYDROLASE, PUTATIVE (AFU_ORTHOLOGUE AFUA_2G14860)-RELATED"/>
    <property type="match status" value="1"/>
</dbReference>
<reference evidence="3 4" key="1">
    <citation type="submission" date="2016-10" db="EMBL/GenBank/DDBJ databases">
        <authorList>
            <person name="de Groot N.N."/>
        </authorList>
    </citation>
    <scope>NUCLEOTIDE SEQUENCE [LARGE SCALE GENOMIC DNA]</scope>
    <source>
        <strain evidence="3 4">DSM 6793</strain>
    </source>
</reference>
<evidence type="ECO:0000313" key="4">
    <source>
        <dbReference type="Proteomes" id="UP000199514"/>
    </source>
</evidence>
<dbReference type="Pfam" id="PF00561">
    <property type="entry name" value="Abhydrolase_1"/>
    <property type="match status" value="1"/>
</dbReference>
<keyword evidence="1" id="KW-0812">Transmembrane</keyword>
<keyword evidence="1" id="KW-0472">Membrane</keyword>
<dbReference type="SUPFAM" id="SSF53474">
    <property type="entry name" value="alpha/beta-Hydrolases"/>
    <property type="match status" value="1"/>
</dbReference>
<sequence length="263" mass="30607">MLYFKKFELNATAPWVVFVHGAGGNSSIWFKQLKDYKQNFNVMLLDLRGHGKSKQILNNYSNYSFKDIAKEILDTLDSAQIQKAHFVGISLGTIIIRTIGELAPHRIESMVLGGAITRLNFRARFLSGAGNLFKNIVPYMWLYSLFAWIIMPKKRHKSSRTLFINEAKKLCQKEFLRWYRLTYEVNPLLRYFKEKELPIPTLYLMGEEDYMFLPPVKMIVDKHKHSELYVVSNSGHVCNVDQPEQFNQISINFIKRLSSEKAA</sequence>
<keyword evidence="4" id="KW-1185">Reference proteome</keyword>
<name>A0A1I1NHZ8_9BACT</name>
<protein>
    <submittedName>
        <fullName evidence="3">Pimeloyl-ACP methyl ester carboxylesterase</fullName>
    </submittedName>
</protein>
<evidence type="ECO:0000259" key="2">
    <source>
        <dbReference type="Pfam" id="PF00561"/>
    </source>
</evidence>
<accession>A0A1I1NHZ8</accession>
<keyword evidence="1" id="KW-1133">Transmembrane helix</keyword>
<dbReference type="PRINTS" id="PR00412">
    <property type="entry name" value="EPOXHYDRLASE"/>
</dbReference>
<evidence type="ECO:0000313" key="3">
    <source>
        <dbReference type="EMBL" id="SFC97334.1"/>
    </source>
</evidence>
<dbReference type="RefSeq" id="WP_091516608.1">
    <property type="nucleotide sequence ID" value="NZ_FOLE01000015.1"/>
</dbReference>
<dbReference type="AlphaFoldDB" id="A0A1I1NHZ8"/>
<dbReference type="InterPro" id="IPR000073">
    <property type="entry name" value="AB_hydrolase_1"/>
</dbReference>
<dbReference type="OrthoDB" id="9776853at2"/>
<dbReference type="PANTHER" id="PTHR43798">
    <property type="entry name" value="MONOACYLGLYCEROL LIPASE"/>
    <property type="match status" value="1"/>
</dbReference>
<gene>
    <name evidence="3" type="ORF">SAMN05421780_11536</name>
</gene>
<dbReference type="Proteomes" id="UP000199514">
    <property type="component" value="Unassembled WGS sequence"/>
</dbReference>
<evidence type="ECO:0000256" key="1">
    <source>
        <dbReference type="SAM" id="Phobius"/>
    </source>
</evidence>
<feature type="domain" description="AB hydrolase-1" evidence="2">
    <location>
        <begin position="14"/>
        <end position="115"/>
    </location>
</feature>
<dbReference type="InterPro" id="IPR000639">
    <property type="entry name" value="Epox_hydrolase-like"/>
</dbReference>
<dbReference type="GO" id="GO:0003824">
    <property type="term" value="F:catalytic activity"/>
    <property type="evidence" value="ECO:0007669"/>
    <property type="project" value="InterPro"/>
</dbReference>
<dbReference type="Gene3D" id="3.40.50.1820">
    <property type="entry name" value="alpha/beta hydrolase"/>
    <property type="match status" value="1"/>
</dbReference>
<dbReference type="GO" id="GO:0016020">
    <property type="term" value="C:membrane"/>
    <property type="evidence" value="ECO:0007669"/>
    <property type="project" value="TreeGrafter"/>
</dbReference>